<dbReference type="AlphaFoldDB" id="A0A918PU92"/>
<dbReference type="Gene3D" id="3.40.190.10">
    <property type="entry name" value="Periplasmic binding protein-like II"/>
    <property type="match status" value="2"/>
</dbReference>
<gene>
    <name evidence="4" type="ORF">GCM10011273_01710</name>
</gene>
<dbReference type="PANTHER" id="PTHR35841:SF1">
    <property type="entry name" value="PHOSPHONATES-BINDING PERIPLASMIC PROTEIN"/>
    <property type="match status" value="1"/>
</dbReference>
<dbReference type="PANTHER" id="PTHR35841">
    <property type="entry name" value="PHOSPHONATES-BINDING PERIPLASMIC PROTEIN"/>
    <property type="match status" value="1"/>
</dbReference>
<dbReference type="RefSeq" id="WP_189484488.1">
    <property type="nucleotide sequence ID" value="NZ_BMZB01000001.1"/>
</dbReference>
<evidence type="ECO:0000313" key="4">
    <source>
        <dbReference type="EMBL" id="GGZ20752.1"/>
    </source>
</evidence>
<feature type="chain" id="PRO_5038139743" evidence="3">
    <location>
        <begin position="33"/>
        <end position="349"/>
    </location>
</feature>
<reference evidence="4" key="2">
    <citation type="submission" date="2020-09" db="EMBL/GenBank/DDBJ databases">
        <authorList>
            <person name="Sun Q."/>
            <person name="Kim S."/>
        </authorList>
    </citation>
    <scope>NUCLEOTIDE SEQUENCE</scope>
    <source>
        <strain evidence="4">KCTC 32296</strain>
    </source>
</reference>
<evidence type="ECO:0000256" key="1">
    <source>
        <dbReference type="ARBA" id="ARBA00007162"/>
    </source>
</evidence>
<dbReference type="Proteomes" id="UP000662572">
    <property type="component" value="Unassembled WGS sequence"/>
</dbReference>
<proteinExistence type="inferred from homology"/>
<comment type="caution">
    <text evidence="4">The sequence shown here is derived from an EMBL/GenBank/DDBJ whole genome shotgun (WGS) entry which is preliminary data.</text>
</comment>
<dbReference type="PROSITE" id="PS51257">
    <property type="entry name" value="PROKAR_LIPOPROTEIN"/>
    <property type="match status" value="1"/>
</dbReference>
<reference evidence="4" key="1">
    <citation type="journal article" date="2014" name="Int. J. Syst. Evol. Microbiol.">
        <title>Complete genome sequence of Corynebacterium casei LMG S-19264T (=DSM 44701T), isolated from a smear-ripened cheese.</title>
        <authorList>
            <consortium name="US DOE Joint Genome Institute (JGI-PGF)"/>
            <person name="Walter F."/>
            <person name="Albersmeier A."/>
            <person name="Kalinowski J."/>
            <person name="Ruckert C."/>
        </authorList>
    </citation>
    <scope>NUCLEOTIDE SEQUENCE</scope>
    <source>
        <strain evidence="4">KCTC 32296</strain>
    </source>
</reference>
<organism evidence="4 5">
    <name type="scientific">Asticcacaulis endophyticus</name>
    <dbReference type="NCBI Taxonomy" id="1395890"/>
    <lineage>
        <taxon>Bacteria</taxon>
        <taxon>Pseudomonadati</taxon>
        <taxon>Pseudomonadota</taxon>
        <taxon>Alphaproteobacteria</taxon>
        <taxon>Caulobacterales</taxon>
        <taxon>Caulobacteraceae</taxon>
        <taxon>Asticcacaulis</taxon>
    </lineage>
</organism>
<keyword evidence="5" id="KW-1185">Reference proteome</keyword>
<comment type="similarity">
    <text evidence="1">Belongs to the phosphate/phosphite/phosphonate binding protein family.</text>
</comment>
<evidence type="ECO:0000256" key="3">
    <source>
        <dbReference type="SAM" id="SignalP"/>
    </source>
</evidence>
<feature type="signal peptide" evidence="3">
    <location>
        <begin position="1"/>
        <end position="32"/>
    </location>
</feature>
<dbReference type="InterPro" id="IPR005770">
    <property type="entry name" value="PhnD"/>
</dbReference>
<name>A0A918PU92_9CAUL</name>
<evidence type="ECO:0000256" key="2">
    <source>
        <dbReference type="ARBA" id="ARBA00022729"/>
    </source>
</evidence>
<dbReference type="NCBIfam" id="TIGR01098">
    <property type="entry name" value="3A0109s03R"/>
    <property type="match status" value="1"/>
</dbReference>
<accession>A0A918PU92</accession>
<dbReference type="EMBL" id="BMZB01000001">
    <property type="protein sequence ID" value="GGZ20752.1"/>
    <property type="molecule type" value="Genomic_DNA"/>
</dbReference>
<dbReference type="SUPFAM" id="SSF53850">
    <property type="entry name" value="Periplasmic binding protein-like II"/>
    <property type="match status" value="1"/>
</dbReference>
<sequence length="349" mass="38008">MLKRKHFILSAMAAVAGAGLLGLSSCSKPDEAATNPEIAFSVLSVEKAQDLEKLWTPLFEDMRKETGLNIRPFYSSNYTTLIEGMRFNQVQAGWFSNAAGLEAIRRAEGEVFAHSTYPDGVEGYTSVIIVPAKSTLTAEQLLTCDKTLNFGMGDVKSTSGTLAPLTYFFLPQGKEPNTCFKNVRSASHQANIEAVAAGVIDAATNNSTALWELEETNPEKFARIKVIWNSPVLPNDVLIYRKDLDPAAKEKLRSFFLTYGTGEGAEADRQRAVLRALYFGNFKPDDNNHFIPVRLMEATQALQQAKNAGDVAAIDKAQAAYDALKVEEAAYIKKAPPVQAKADASASAQ</sequence>
<dbReference type="GO" id="GO:0043190">
    <property type="term" value="C:ATP-binding cassette (ABC) transporter complex"/>
    <property type="evidence" value="ECO:0007669"/>
    <property type="project" value="InterPro"/>
</dbReference>
<protein>
    <submittedName>
        <fullName evidence="4">Phosphonate ABC transporter substrate-binding protein</fullName>
    </submittedName>
</protein>
<evidence type="ECO:0000313" key="5">
    <source>
        <dbReference type="Proteomes" id="UP000662572"/>
    </source>
</evidence>
<keyword evidence="2 3" id="KW-0732">Signal</keyword>
<dbReference type="GO" id="GO:0055085">
    <property type="term" value="P:transmembrane transport"/>
    <property type="evidence" value="ECO:0007669"/>
    <property type="project" value="InterPro"/>
</dbReference>
<dbReference type="Pfam" id="PF12974">
    <property type="entry name" value="Phosphonate-bd"/>
    <property type="match status" value="1"/>
</dbReference>